<evidence type="ECO:0000256" key="3">
    <source>
        <dbReference type="ARBA" id="ARBA00022448"/>
    </source>
</evidence>
<evidence type="ECO:0000256" key="2">
    <source>
        <dbReference type="ARBA" id="ARBA00008869"/>
    </source>
</evidence>
<feature type="transmembrane region" description="Helical" evidence="15">
    <location>
        <begin position="1182"/>
        <end position="1204"/>
    </location>
</feature>
<keyword evidence="18" id="KW-1185">Reference proteome</keyword>
<feature type="compositionally biased region" description="Polar residues" evidence="14">
    <location>
        <begin position="844"/>
        <end position="863"/>
    </location>
</feature>
<proteinExistence type="inferred from homology"/>
<feature type="transmembrane region" description="Helical" evidence="15">
    <location>
        <begin position="1281"/>
        <end position="1299"/>
    </location>
</feature>
<keyword evidence="4 15" id="KW-0812">Transmembrane</keyword>
<feature type="transmembrane region" description="Helical" evidence="15">
    <location>
        <begin position="1149"/>
        <end position="1176"/>
    </location>
</feature>
<organism evidence="17 18">
    <name type="scientific">Macaca fascicularis</name>
    <name type="common">Crab-eating macaque</name>
    <name type="synonym">Cynomolgus monkey</name>
    <dbReference type="NCBI Taxonomy" id="9541"/>
    <lineage>
        <taxon>Eukaryota</taxon>
        <taxon>Metazoa</taxon>
        <taxon>Chordata</taxon>
        <taxon>Craniata</taxon>
        <taxon>Vertebrata</taxon>
        <taxon>Euteleostomi</taxon>
        <taxon>Mammalia</taxon>
        <taxon>Eutheria</taxon>
        <taxon>Euarchontoglires</taxon>
        <taxon>Primates</taxon>
        <taxon>Haplorrhini</taxon>
        <taxon>Catarrhini</taxon>
        <taxon>Cercopithecidae</taxon>
        <taxon>Cercopithecinae</taxon>
        <taxon>Macaca</taxon>
    </lineage>
</organism>
<sequence length="1682" mass="190708">MDFSEAKKFMVLLWKNFILKRRRCIALVVEMVLTFLFSAALLAVRSVIVIKKNGPFDFAAQPVDEVPFYVTASLASAFPLELAYVPSRSTVVQGIVERVKMDLNPQMKVLGFSTEEEFEDYVKEVNNSEKVLAAIVFDHDFKNSNDPLPLKVKYYLRFSNEKKSNMLENIYEEASWLTDFLFPPIPSVGPRNEDEDGGSPGYISEGFLFVQHSLDKAIMQYHSGQAAEMLFSNISVYVQRFPYPSYYHDFFFMFSGVFIPLVLVCIFSLNHLTLVQSVVWEKENRLKEYQLMIGVSNWMLWVAYFFTFLCLYSIIIIFMCIVFFVKVKPAPVIQSSDPTLIVIFLLFYAIATICFSFMVSTLFSKVNIAVALGGLFFFAIYFPAAGLHVYYGKMTFIQKLAACLSSNFAMALGVKFLADAETWRVGLKWSNIFSSTTLDNFYFAHVLGMFLFDAFLYSLVAWYIEAVFPGSYGVPKPWNFFLQRSYWFVESPEKKTEVSQFYEQMQSKYFEAEPTDLRAGIQIKHLCKVFQTHNTTKVAVNDLSLNLYEGQITVLLGHNGAGKSTTLSILSGLYPPTSGNAYINGYSISKQMVQIRKSLGLCPQQNLLFNYLTVSEHLHFYSVIKGVHGKMTPTEIDRMLATFNLLEKRNKLSKSLSGGMKRKLSIIIAFIGGSKVVILDEPTSGMDPVSRRVTWDLLQHFKLDRTILLTTHYMDEADVLGDRIAIMVKGSVRCCGSSIFLKKIYGVGYRIVMVKTPDCNVEEVSKLIHYYIPTATLENDVGTELSFILPKNYAHSFEALFTALEQEQENLGISSVGASVTTMEEVFFKVGYTEESQTDIEAMKSSSQMGRASNRNQNKNMSRNVEGADPPTLNESPTINFNTGCSLYSQQFCAMFVKRVMFNWRNWKLLLLQILGLIGSLAFLLSSSKNSSQHEMIRQMELSQYGQTIVPFSISGASNLTADLSERLKSMLESDNQRPQEVQGDLLKYLRETKDCIRLCIIALSIESEANMVMLTALFNNEAYHSPSVALAVLDNILFKSLSGANASLTVSNKPQPLPDIEENEELQSGQKLAINLQFGMALLINGFCLLTVTERTTKAKHIQFVSGVSVIVYWLSALLCDFIIFFASCCLVMGVIKYRKLDIYVTDYHILETMLIFTLYGWSAIPFVYLISFVFSGSTSAYIKLLLLSYFSGTFGFLIGEIIENKKLTNISNTTRTVVRNSLLLFPNYNLAKCVSQYTTIYDVKILCTTLKKHPVHLNCSKANTEKNIYSLKEPMIGKYLIDMSTAGFIFLVLIFFWETTSWRLRTFLNQYIYFGIYKRYRKEIVSKELSGQSEDEDVQNERKRILEQPQELLDSIVLVKELIKIYFKCPAILAVKNISLAIQKGECFGLLGFNGAGKTTTFQILTGEASPTSGDVLIDGFSITKDILQVRSRIGYCPQFDALLEYMTAQEIMIMYARIWGVSEPQIKLYVNKWLNSLELESHADRLISTYSEGNKRRLSTAIALMGRSSIIFLDEPSTGMDPVARRLLWNIVTKTRESGKAIVITSHSMEECDALCTSLAIMVQGKFMCLGSPQHLKNKFGNIYILKVKVKTKDKLQDFKRFVTTTFPGSVLKHENQGILNYYIPSKDNRWGKVFGILEQAKEQFDLEDYSVSQITLEQVFLTFANPEKVSSDDENEVP</sequence>
<feature type="domain" description="ABC transporter" evidence="16">
    <location>
        <begin position="1359"/>
        <end position="1592"/>
    </location>
</feature>
<dbReference type="VEuPathDB" id="HostDB:ENSMFAG00000043938"/>
<reference evidence="17 18" key="1">
    <citation type="submission" date="2013-03" db="EMBL/GenBank/DDBJ databases">
        <authorList>
            <person name="Warren W."/>
            <person name="Wilson R.K."/>
        </authorList>
    </citation>
    <scope>NUCLEOTIDE SEQUENCE</scope>
</reference>
<keyword evidence="3" id="KW-0813">Transport</keyword>
<evidence type="ECO:0000313" key="18">
    <source>
        <dbReference type="Proteomes" id="UP000233100"/>
    </source>
</evidence>
<evidence type="ECO:0000256" key="11">
    <source>
        <dbReference type="ARBA" id="ARBA00023136"/>
    </source>
</evidence>
<dbReference type="GO" id="GO:0016020">
    <property type="term" value="C:membrane"/>
    <property type="evidence" value="ECO:0007669"/>
    <property type="project" value="InterPro"/>
</dbReference>
<evidence type="ECO:0000256" key="12">
    <source>
        <dbReference type="ARBA" id="ARBA00023180"/>
    </source>
</evidence>
<dbReference type="GO" id="GO:0012505">
    <property type="term" value="C:endomembrane system"/>
    <property type="evidence" value="ECO:0007669"/>
    <property type="project" value="UniProtKB-SubCell"/>
</dbReference>
<feature type="transmembrane region" description="Helical" evidence="15">
    <location>
        <begin position="301"/>
        <end position="327"/>
    </location>
</feature>
<dbReference type="FunFam" id="3.40.50.300:FF:000327">
    <property type="entry name" value="ATP-binding cassette sub-family A member 3"/>
    <property type="match status" value="1"/>
</dbReference>
<evidence type="ECO:0000256" key="9">
    <source>
        <dbReference type="ARBA" id="ARBA00022989"/>
    </source>
</evidence>
<evidence type="ECO:0000256" key="5">
    <source>
        <dbReference type="ARBA" id="ARBA00022737"/>
    </source>
</evidence>
<dbReference type="InterPro" id="IPR026082">
    <property type="entry name" value="ABCA"/>
</dbReference>
<comment type="similarity">
    <text evidence="2">Belongs to the ABC transporter superfamily. ABCA family.</text>
</comment>
<feature type="transmembrane region" description="Helical" evidence="15">
    <location>
        <begin position="250"/>
        <end position="269"/>
    </location>
</feature>
<feature type="transmembrane region" description="Helical" evidence="15">
    <location>
        <begin position="442"/>
        <end position="464"/>
    </location>
</feature>
<keyword evidence="10" id="KW-0445">Lipid transport</keyword>
<keyword evidence="12" id="KW-0325">Glycoprotein</keyword>
<dbReference type="InterPro" id="IPR003593">
    <property type="entry name" value="AAA+_ATPase"/>
</dbReference>
<evidence type="ECO:0000256" key="13">
    <source>
        <dbReference type="ARBA" id="ARBA00050894"/>
    </source>
</evidence>
<dbReference type="GO" id="GO:0016887">
    <property type="term" value="F:ATP hydrolysis activity"/>
    <property type="evidence" value="ECO:0007669"/>
    <property type="project" value="InterPro"/>
</dbReference>
<evidence type="ECO:0000256" key="6">
    <source>
        <dbReference type="ARBA" id="ARBA00022741"/>
    </source>
</evidence>
<feature type="transmembrane region" description="Helical" evidence="15">
    <location>
        <begin position="1073"/>
        <end position="1093"/>
    </location>
</feature>
<accession>A0A2K5VJ62</accession>
<dbReference type="Proteomes" id="UP000233100">
    <property type="component" value="Chromosome 20"/>
</dbReference>
<dbReference type="InterPro" id="IPR027417">
    <property type="entry name" value="P-loop_NTPase"/>
</dbReference>
<keyword evidence="11 15" id="KW-0472">Membrane</keyword>
<evidence type="ECO:0000256" key="15">
    <source>
        <dbReference type="SAM" id="Phobius"/>
    </source>
</evidence>
<evidence type="ECO:0000313" key="17">
    <source>
        <dbReference type="Ensembl" id="ENSMFAP00000024771.2"/>
    </source>
</evidence>
<dbReference type="InterPro" id="IPR056264">
    <property type="entry name" value="R2_ABCA1-4-like"/>
</dbReference>
<dbReference type="Pfam" id="PF00005">
    <property type="entry name" value="ABC_tran"/>
    <property type="match status" value="2"/>
</dbReference>
<feature type="transmembrane region" description="Helical" evidence="15">
    <location>
        <begin position="368"/>
        <end position="391"/>
    </location>
</feature>
<keyword evidence="5" id="KW-0677">Repeat</keyword>
<dbReference type="InterPro" id="IPR003439">
    <property type="entry name" value="ABC_transporter-like_ATP-bd"/>
</dbReference>
<comment type="catalytic activity">
    <reaction evidence="13">
        <text>cholesterol(in) + ATP + H2O = cholesterol(out) + ADP + phosphate + H(+)</text>
        <dbReference type="Rhea" id="RHEA:39051"/>
        <dbReference type="ChEBI" id="CHEBI:15377"/>
        <dbReference type="ChEBI" id="CHEBI:15378"/>
        <dbReference type="ChEBI" id="CHEBI:16113"/>
        <dbReference type="ChEBI" id="CHEBI:30616"/>
        <dbReference type="ChEBI" id="CHEBI:43474"/>
        <dbReference type="ChEBI" id="CHEBI:456216"/>
    </reaction>
    <physiologicalReaction direction="left-to-right" evidence="13">
        <dbReference type="Rhea" id="RHEA:39052"/>
    </physiologicalReaction>
</comment>
<feature type="transmembrane region" description="Helical" evidence="15">
    <location>
        <begin position="68"/>
        <end position="85"/>
    </location>
</feature>
<evidence type="ECO:0000256" key="1">
    <source>
        <dbReference type="ARBA" id="ARBA00004127"/>
    </source>
</evidence>
<evidence type="ECO:0000259" key="16">
    <source>
        <dbReference type="PROSITE" id="PS50893"/>
    </source>
</evidence>
<dbReference type="GO" id="GO:0005319">
    <property type="term" value="F:lipid transporter activity"/>
    <property type="evidence" value="ECO:0007669"/>
    <property type="project" value="TreeGrafter"/>
</dbReference>
<dbReference type="Ensembl" id="ENSMFAT00000032914.2">
    <property type="protein sequence ID" value="ENSMFAP00000024771.2"/>
    <property type="gene ID" value="ENSMFAG00000043938.2"/>
</dbReference>
<dbReference type="FunFam" id="3.40.50.300:FF:000465">
    <property type="entry name" value="ATP-binding cassette, sub-family A (ABC1), member 3"/>
    <property type="match status" value="1"/>
</dbReference>
<dbReference type="InterPro" id="IPR017871">
    <property type="entry name" value="ABC_transporter-like_CS"/>
</dbReference>
<feature type="transmembrane region" description="Helical" evidence="15">
    <location>
        <begin position="24"/>
        <end position="48"/>
    </location>
</feature>
<dbReference type="Gene3D" id="3.40.50.300">
    <property type="entry name" value="P-loop containing nucleotide triphosphate hydrolases"/>
    <property type="match status" value="2"/>
</dbReference>
<evidence type="ECO:0000256" key="14">
    <source>
        <dbReference type="SAM" id="MobiDB-lite"/>
    </source>
</evidence>
<reference evidence="17" key="2">
    <citation type="submission" date="2025-08" db="UniProtKB">
        <authorList>
            <consortium name="Ensembl"/>
        </authorList>
    </citation>
    <scope>IDENTIFICATION</scope>
</reference>
<keyword evidence="7" id="KW-0067">ATP-binding</keyword>
<dbReference type="Pfam" id="PF23321">
    <property type="entry name" value="R1_ABCA1"/>
    <property type="match status" value="1"/>
</dbReference>
<keyword evidence="6" id="KW-0547">Nucleotide-binding</keyword>
<dbReference type="SUPFAM" id="SSF52540">
    <property type="entry name" value="P-loop containing nucleoside triphosphate hydrolases"/>
    <property type="match status" value="2"/>
</dbReference>
<feature type="transmembrane region" description="Helical" evidence="15">
    <location>
        <begin position="1113"/>
        <end position="1137"/>
    </location>
</feature>
<feature type="transmembrane region" description="Helical" evidence="15">
    <location>
        <begin position="339"/>
        <end position="362"/>
    </location>
</feature>
<dbReference type="CDD" id="cd03263">
    <property type="entry name" value="ABC_subfamily_A"/>
    <property type="match status" value="2"/>
</dbReference>
<feature type="region of interest" description="Disordered" evidence="14">
    <location>
        <begin position="844"/>
        <end position="875"/>
    </location>
</feature>
<dbReference type="PROSITE" id="PS50893">
    <property type="entry name" value="ABC_TRANSPORTER_2"/>
    <property type="match status" value="2"/>
</dbReference>
<dbReference type="GO" id="GO:0005524">
    <property type="term" value="F:ATP binding"/>
    <property type="evidence" value="ECO:0007669"/>
    <property type="project" value="UniProtKB-KW"/>
</dbReference>
<comment type="subcellular location">
    <subcellularLocation>
        <location evidence="1">Endomembrane system</location>
        <topology evidence="1">Multi-pass membrane protein</topology>
    </subcellularLocation>
</comment>
<evidence type="ECO:0000256" key="4">
    <source>
        <dbReference type="ARBA" id="ARBA00022692"/>
    </source>
</evidence>
<dbReference type="Bgee" id="ENSMFAG00000043938">
    <property type="expression patterns" value="Expressed in temporal lobe and 1 other cell type or tissue"/>
</dbReference>
<keyword evidence="9 15" id="KW-1133">Transmembrane helix</keyword>
<dbReference type="InterPro" id="IPR013525">
    <property type="entry name" value="ABC2_TM"/>
</dbReference>
<dbReference type="GO" id="GO:0140359">
    <property type="term" value="F:ABC-type transporter activity"/>
    <property type="evidence" value="ECO:0007669"/>
    <property type="project" value="InterPro"/>
</dbReference>
<evidence type="ECO:0000256" key="10">
    <source>
        <dbReference type="ARBA" id="ARBA00023055"/>
    </source>
</evidence>
<dbReference type="SMART" id="SM00382">
    <property type="entry name" value="AAA"/>
    <property type="match status" value="2"/>
</dbReference>
<dbReference type="Pfam" id="PF12698">
    <property type="entry name" value="ABC2_membrane_3"/>
    <property type="match status" value="2"/>
</dbReference>
<protein>
    <recommendedName>
        <fullName evidence="16">ABC transporter domain-containing protein</fullName>
    </recommendedName>
</protein>
<dbReference type="PANTHER" id="PTHR19229:SF243">
    <property type="entry name" value="ATP-BINDING CASSETTE, SUB-FAMILY A (ABC1), MEMBER 15"/>
    <property type="match status" value="1"/>
</dbReference>
<feature type="transmembrane region" description="Helical" evidence="15">
    <location>
        <begin position="907"/>
        <end position="925"/>
    </location>
</feature>
<dbReference type="GO" id="GO:0005737">
    <property type="term" value="C:cytoplasm"/>
    <property type="evidence" value="ECO:0007669"/>
    <property type="project" value="UniProtKB-ARBA"/>
</dbReference>
<dbReference type="PROSITE" id="PS00211">
    <property type="entry name" value="ABC_TRANSPORTER_1"/>
    <property type="match status" value="1"/>
</dbReference>
<keyword evidence="8" id="KW-1278">Translocase</keyword>
<feature type="domain" description="ABC transporter" evidence="16">
    <location>
        <begin position="521"/>
        <end position="754"/>
    </location>
</feature>
<evidence type="ECO:0000256" key="8">
    <source>
        <dbReference type="ARBA" id="ARBA00022967"/>
    </source>
</evidence>
<reference evidence="17" key="3">
    <citation type="submission" date="2025-09" db="UniProtKB">
        <authorList>
            <consortium name="Ensembl"/>
        </authorList>
    </citation>
    <scope>IDENTIFICATION</scope>
</reference>
<dbReference type="PANTHER" id="PTHR19229">
    <property type="entry name" value="ATP-BINDING CASSETTE TRANSPORTER SUBFAMILY A ABCA"/>
    <property type="match status" value="1"/>
</dbReference>
<evidence type="ECO:0000256" key="7">
    <source>
        <dbReference type="ARBA" id="ARBA00022840"/>
    </source>
</evidence>
<dbReference type="GO" id="GO:0002244">
    <property type="term" value="P:hematopoietic progenitor cell differentiation"/>
    <property type="evidence" value="ECO:0007669"/>
    <property type="project" value="Ensembl"/>
</dbReference>
<name>A0A2K5VJ62_MACFA</name>
<dbReference type="GeneTree" id="ENSGT00940000162242"/>